<organism evidence="1 2">
    <name type="scientific">Acidisarcina polymorpha</name>
    <dbReference type="NCBI Taxonomy" id="2211140"/>
    <lineage>
        <taxon>Bacteria</taxon>
        <taxon>Pseudomonadati</taxon>
        <taxon>Acidobacteriota</taxon>
        <taxon>Terriglobia</taxon>
        <taxon>Terriglobales</taxon>
        <taxon>Acidobacteriaceae</taxon>
        <taxon>Acidisarcina</taxon>
    </lineage>
</organism>
<gene>
    <name evidence="1" type="ORF">ACPOL_0392</name>
</gene>
<evidence type="ECO:0000313" key="1">
    <source>
        <dbReference type="EMBL" id="AXC09771.1"/>
    </source>
</evidence>
<proteinExistence type="predicted"/>
<dbReference type="KEGG" id="abas:ACPOL_0392"/>
<dbReference type="Proteomes" id="UP000253606">
    <property type="component" value="Chromosome"/>
</dbReference>
<dbReference type="AlphaFoldDB" id="A0A2Z5FSF4"/>
<reference evidence="1 2" key="1">
    <citation type="journal article" date="2018" name="Front. Microbiol.">
        <title>Hydrolytic Capabilities as a Key to Environmental Success: Chitinolytic and Cellulolytic Acidobacteria From Acidic Sub-arctic Soils and Boreal Peatlands.</title>
        <authorList>
            <person name="Belova S.E."/>
            <person name="Ravin N.V."/>
            <person name="Pankratov T.A."/>
            <person name="Rakitin A.L."/>
            <person name="Ivanova A.A."/>
            <person name="Beletsky A.V."/>
            <person name="Mardanov A.V."/>
            <person name="Sinninghe Damste J.S."/>
            <person name="Dedysh S.N."/>
        </authorList>
    </citation>
    <scope>NUCLEOTIDE SEQUENCE [LARGE SCALE GENOMIC DNA]</scope>
    <source>
        <strain evidence="1 2">SBC82</strain>
    </source>
</reference>
<sequence length="77" mass="8847">MNGILAEVHLPEFFKTTNRLGKYRDLVVSQVKLSQLRELTDCVRQIAKLIVTESQFDQALHFAYRLGQDLEAVLTKV</sequence>
<dbReference type="EMBL" id="CP030840">
    <property type="protein sequence ID" value="AXC09771.1"/>
    <property type="molecule type" value="Genomic_DNA"/>
</dbReference>
<protein>
    <submittedName>
        <fullName evidence="1">Uncharacterized protein</fullName>
    </submittedName>
</protein>
<name>A0A2Z5FSF4_9BACT</name>
<evidence type="ECO:0000313" key="2">
    <source>
        <dbReference type="Proteomes" id="UP000253606"/>
    </source>
</evidence>
<keyword evidence="2" id="KW-1185">Reference proteome</keyword>
<accession>A0A2Z5FSF4</accession>